<evidence type="ECO:0000259" key="3">
    <source>
        <dbReference type="PROSITE" id="PS50206"/>
    </source>
</evidence>
<dbReference type="InterPro" id="IPR036873">
    <property type="entry name" value="Rhodanese-like_dom_sf"/>
</dbReference>
<dbReference type="InterPro" id="IPR001763">
    <property type="entry name" value="Rhodanese-like_dom"/>
</dbReference>
<dbReference type="EMBL" id="LSYV01000057">
    <property type="protein sequence ID" value="KXZ45277.1"/>
    <property type="molecule type" value="Genomic_DNA"/>
</dbReference>
<dbReference type="AlphaFoldDB" id="A0A150G606"/>
<dbReference type="SUPFAM" id="SSF52821">
    <property type="entry name" value="Rhodanese/Cell cycle control phosphatase"/>
    <property type="match status" value="1"/>
</dbReference>
<feature type="chain" id="PRO_5007561880" description="Rhodanese domain-containing protein" evidence="2">
    <location>
        <begin position="28"/>
        <end position="355"/>
    </location>
</feature>
<feature type="domain" description="Rhodanese" evidence="3">
    <location>
        <begin position="255"/>
        <end position="352"/>
    </location>
</feature>
<organism evidence="4 5">
    <name type="scientific">Gonium pectorale</name>
    <name type="common">Green alga</name>
    <dbReference type="NCBI Taxonomy" id="33097"/>
    <lineage>
        <taxon>Eukaryota</taxon>
        <taxon>Viridiplantae</taxon>
        <taxon>Chlorophyta</taxon>
        <taxon>core chlorophytes</taxon>
        <taxon>Chlorophyceae</taxon>
        <taxon>CS clade</taxon>
        <taxon>Chlamydomonadales</taxon>
        <taxon>Volvocaceae</taxon>
        <taxon>Gonium</taxon>
    </lineage>
</organism>
<feature type="signal peptide" evidence="2">
    <location>
        <begin position="1"/>
        <end position="27"/>
    </location>
</feature>
<evidence type="ECO:0000256" key="2">
    <source>
        <dbReference type="SAM" id="SignalP"/>
    </source>
</evidence>
<dbReference type="STRING" id="33097.A0A150G606"/>
<evidence type="ECO:0000313" key="4">
    <source>
        <dbReference type="EMBL" id="KXZ45277.1"/>
    </source>
</evidence>
<feature type="region of interest" description="Disordered" evidence="1">
    <location>
        <begin position="44"/>
        <end position="68"/>
    </location>
</feature>
<sequence length="355" mass="36928">MAGNRPSLKLLLLLGAVCAASISGAAAVIPPTYPPCPLRHEVVSSPPPPPPVVVSSPPPPVVVSSPPPPVVVSSPPPPVVVSPPPPPPPPSVFWAANATGASGAASTGQGLASFMTGPPAKAVLKAEGKAAQCKTTPNFAWIPNSATPRFAELTFNLAAGTLAPRVDELVLWVMNKGKLDPPIWSIDLLLRPRGAAASSTPLRVPVFLGEDGMLGDLECPGAAPTAPPLSANIQLLNLTSFYQLWRSRNVTALGNRANITFLDVRPNSLFLISHVPGARSVPSTTATQVAKKPNSKKGVDPAKDIACYCTESGTALSACQAFARQKPYSKTKFWVLNNGFTAWVAARYPTQSGRA</sequence>
<reference evidence="5" key="1">
    <citation type="journal article" date="2016" name="Nat. Commun.">
        <title>The Gonium pectorale genome demonstrates co-option of cell cycle regulation during the evolution of multicellularity.</title>
        <authorList>
            <person name="Hanschen E.R."/>
            <person name="Marriage T.N."/>
            <person name="Ferris P.J."/>
            <person name="Hamaji T."/>
            <person name="Toyoda A."/>
            <person name="Fujiyama A."/>
            <person name="Neme R."/>
            <person name="Noguchi H."/>
            <person name="Minakuchi Y."/>
            <person name="Suzuki M."/>
            <person name="Kawai-Toyooka H."/>
            <person name="Smith D.R."/>
            <person name="Sparks H."/>
            <person name="Anderson J."/>
            <person name="Bakaric R."/>
            <person name="Luria V."/>
            <person name="Karger A."/>
            <person name="Kirschner M.W."/>
            <person name="Durand P.M."/>
            <person name="Michod R.E."/>
            <person name="Nozaki H."/>
            <person name="Olson B.J."/>
        </authorList>
    </citation>
    <scope>NUCLEOTIDE SEQUENCE [LARGE SCALE GENOMIC DNA]</scope>
    <source>
        <strain evidence="5">NIES-2863</strain>
    </source>
</reference>
<keyword evidence="5" id="KW-1185">Reference proteome</keyword>
<comment type="caution">
    <text evidence="4">The sequence shown here is derived from an EMBL/GenBank/DDBJ whole genome shotgun (WGS) entry which is preliminary data.</text>
</comment>
<dbReference type="PROSITE" id="PS50206">
    <property type="entry name" value="RHODANESE_3"/>
    <property type="match status" value="1"/>
</dbReference>
<dbReference type="Proteomes" id="UP000075714">
    <property type="component" value="Unassembled WGS sequence"/>
</dbReference>
<feature type="compositionally biased region" description="Pro residues" evidence="1">
    <location>
        <begin position="45"/>
        <end position="68"/>
    </location>
</feature>
<name>A0A150G606_GONPE</name>
<evidence type="ECO:0000256" key="1">
    <source>
        <dbReference type="SAM" id="MobiDB-lite"/>
    </source>
</evidence>
<dbReference type="SMART" id="SM00450">
    <property type="entry name" value="RHOD"/>
    <property type="match status" value="1"/>
</dbReference>
<dbReference type="Pfam" id="PF00581">
    <property type="entry name" value="Rhodanese"/>
    <property type="match status" value="1"/>
</dbReference>
<gene>
    <name evidence="4" type="ORF">GPECTOR_56g373</name>
</gene>
<evidence type="ECO:0000313" key="5">
    <source>
        <dbReference type="Proteomes" id="UP000075714"/>
    </source>
</evidence>
<proteinExistence type="predicted"/>
<dbReference type="Gene3D" id="3.40.250.10">
    <property type="entry name" value="Rhodanese-like domain"/>
    <property type="match status" value="1"/>
</dbReference>
<dbReference type="OrthoDB" id="531891at2759"/>
<protein>
    <recommendedName>
        <fullName evidence="3">Rhodanese domain-containing protein</fullName>
    </recommendedName>
</protein>
<accession>A0A150G606</accession>
<dbReference type="CDD" id="cd00158">
    <property type="entry name" value="RHOD"/>
    <property type="match status" value="1"/>
</dbReference>
<keyword evidence="2" id="KW-0732">Signal</keyword>